<keyword evidence="5" id="KW-0805">Transcription regulation</keyword>
<evidence type="ECO:0000313" key="7">
    <source>
        <dbReference type="EMBL" id="MRI82467.1"/>
    </source>
</evidence>
<evidence type="ECO:0000259" key="6">
    <source>
        <dbReference type="PROSITE" id="PS51733"/>
    </source>
</evidence>
<dbReference type="GO" id="GO:0009249">
    <property type="term" value="P:protein lipoylation"/>
    <property type="evidence" value="ECO:0007669"/>
    <property type="project" value="UniProtKB-ARBA"/>
</dbReference>
<feature type="DNA-binding region" description="H-T-H motif" evidence="5">
    <location>
        <begin position="21"/>
        <end position="40"/>
    </location>
</feature>
<dbReference type="EC" id="6.3.4.15" evidence="5"/>
<evidence type="ECO:0000313" key="9">
    <source>
        <dbReference type="Proteomes" id="UP000430975"/>
    </source>
</evidence>
<keyword evidence="3 5" id="KW-0067">ATP-binding</keyword>
<name>A0A6I2GG76_9LACT</name>
<feature type="binding site" evidence="5">
    <location>
        <position position="116"/>
    </location>
    <ligand>
        <name>biotin</name>
        <dbReference type="ChEBI" id="CHEBI:57586"/>
    </ligand>
</feature>
<dbReference type="SUPFAM" id="SSF46785">
    <property type="entry name" value="Winged helix' DNA-binding domain"/>
    <property type="match status" value="1"/>
</dbReference>
<proteinExistence type="inferred from homology"/>
<dbReference type="PANTHER" id="PTHR12835:SF5">
    <property type="entry name" value="BIOTIN--PROTEIN LIGASE"/>
    <property type="match status" value="1"/>
</dbReference>
<dbReference type="RefSeq" id="WP_153862564.1">
    <property type="nucleotide sequence ID" value="NZ_WJQR01000012.1"/>
</dbReference>
<keyword evidence="5" id="KW-0238">DNA-binding</keyword>
<dbReference type="PROSITE" id="PS51733">
    <property type="entry name" value="BPL_LPL_CATALYTIC"/>
    <property type="match status" value="1"/>
</dbReference>
<keyword evidence="5" id="KW-0804">Transcription</keyword>
<dbReference type="InterPro" id="IPR004143">
    <property type="entry name" value="BPL_LPL_catalytic"/>
</dbReference>
<dbReference type="EMBL" id="WJQR01000012">
    <property type="protein sequence ID" value="MRI82467.1"/>
    <property type="molecule type" value="Genomic_DNA"/>
</dbReference>
<feature type="binding site" evidence="5">
    <location>
        <begin position="120"/>
        <end position="122"/>
    </location>
    <ligand>
        <name>biotin</name>
        <dbReference type="ChEBI" id="CHEBI:57586"/>
    </ligand>
</feature>
<dbReference type="SUPFAM" id="SSF50037">
    <property type="entry name" value="C-terminal domain of transcriptional repressors"/>
    <property type="match status" value="1"/>
</dbReference>
<accession>A0A6I2GG76</accession>
<dbReference type="HAMAP" id="MF_00978">
    <property type="entry name" value="Bifunct_BirA"/>
    <property type="match status" value="1"/>
</dbReference>
<dbReference type="AlphaFoldDB" id="A0A6I2GG76"/>
<organism evidence="8 9">
    <name type="scientific">Fundicoccus ignavus</name>
    <dbReference type="NCBI Taxonomy" id="2664442"/>
    <lineage>
        <taxon>Bacteria</taxon>
        <taxon>Bacillati</taxon>
        <taxon>Bacillota</taxon>
        <taxon>Bacilli</taxon>
        <taxon>Lactobacillales</taxon>
        <taxon>Aerococcaceae</taxon>
        <taxon>Fundicoccus</taxon>
    </lineage>
</organism>
<comment type="similarity">
    <text evidence="5">Belongs to the biotin--protein ligase family.</text>
</comment>
<evidence type="ECO:0000256" key="2">
    <source>
        <dbReference type="ARBA" id="ARBA00022741"/>
    </source>
</evidence>
<gene>
    <name evidence="5" type="primary">birA</name>
    <name evidence="8" type="ORF">GIY09_07335</name>
    <name evidence="7" type="ORF">GIY11_10655</name>
</gene>
<keyword evidence="4 5" id="KW-0092">Biotin</keyword>
<dbReference type="InterPro" id="IPR045864">
    <property type="entry name" value="aa-tRNA-synth_II/BPL/LPL"/>
</dbReference>
<dbReference type="InterPro" id="IPR036388">
    <property type="entry name" value="WH-like_DNA-bd_sf"/>
</dbReference>
<dbReference type="GO" id="GO:0005524">
    <property type="term" value="F:ATP binding"/>
    <property type="evidence" value="ECO:0007669"/>
    <property type="project" value="UniProtKB-UniRule"/>
</dbReference>
<feature type="domain" description="BPL/LPL catalytic" evidence="6">
    <location>
        <begin position="76"/>
        <end position="264"/>
    </location>
</feature>
<keyword evidence="5" id="KW-0678">Repressor</keyword>
<dbReference type="Pfam" id="PF08279">
    <property type="entry name" value="HTH_11"/>
    <property type="match status" value="1"/>
</dbReference>
<comment type="caution">
    <text evidence="8">The sequence shown here is derived from an EMBL/GenBank/DDBJ whole genome shotgun (WGS) entry which is preliminary data.</text>
</comment>
<comment type="catalytic activity">
    <reaction evidence="5">
        <text>biotin + L-lysyl-[protein] + ATP = N(6)-biotinyl-L-lysyl-[protein] + AMP + diphosphate + H(+)</text>
        <dbReference type="Rhea" id="RHEA:11756"/>
        <dbReference type="Rhea" id="RHEA-COMP:9752"/>
        <dbReference type="Rhea" id="RHEA-COMP:10505"/>
        <dbReference type="ChEBI" id="CHEBI:15378"/>
        <dbReference type="ChEBI" id="CHEBI:29969"/>
        <dbReference type="ChEBI" id="CHEBI:30616"/>
        <dbReference type="ChEBI" id="CHEBI:33019"/>
        <dbReference type="ChEBI" id="CHEBI:57586"/>
        <dbReference type="ChEBI" id="CHEBI:83144"/>
        <dbReference type="ChEBI" id="CHEBI:456215"/>
        <dbReference type="EC" id="6.3.4.15"/>
    </reaction>
</comment>
<dbReference type="CDD" id="cd16442">
    <property type="entry name" value="BPL"/>
    <property type="match status" value="1"/>
</dbReference>
<feature type="binding site" evidence="5">
    <location>
        <begin position="92"/>
        <end position="94"/>
    </location>
    <ligand>
        <name>biotin</name>
        <dbReference type="ChEBI" id="CHEBI:57586"/>
    </ligand>
</feature>
<dbReference type="GO" id="GO:0003677">
    <property type="term" value="F:DNA binding"/>
    <property type="evidence" value="ECO:0007669"/>
    <property type="project" value="UniProtKB-UniRule"/>
</dbReference>
<evidence type="ECO:0000313" key="8">
    <source>
        <dbReference type="EMBL" id="MRI85694.1"/>
    </source>
</evidence>
<dbReference type="Gene3D" id="1.10.10.10">
    <property type="entry name" value="Winged helix-like DNA-binding domain superfamily/Winged helix DNA-binding domain"/>
    <property type="match status" value="1"/>
</dbReference>
<dbReference type="Pfam" id="PF03099">
    <property type="entry name" value="BPL_LplA_LipB"/>
    <property type="match status" value="1"/>
</dbReference>
<dbReference type="InterPro" id="IPR003142">
    <property type="entry name" value="BPL_C"/>
</dbReference>
<dbReference type="InterPro" id="IPR004408">
    <property type="entry name" value="Biotin_CoA_COase_ligase"/>
</dbReference>
<dbReference type="GO" id="GO:0006355">
    <property type="term" value="P:regulation of DNA-templated transcription"/>
    <property type="evidence" value="ECO:0007669"/>
    <property type="project" value="UniProtKB-UniRule"/>
</dbReference>
<dbReference type="InterPro" id="IPR008988">
    <property type="entry name" value="Transcriptional_repressor_C"/>
</dbReference>
<feature type="binding site" evidence="5">
    <location>
        <position position="188"/>
    </location>
    <ligand>
        <name>biotin</name>
        <dbReference type="ChEBI" id="CHEBI:57586"/>
    </ligand>
</feature>
<dbReference type="Proteomes" id="UP000469870">
    <property type="component" value="Unassembled WGS sequence"/>
</dbReference>
<sequence length="331" mass="36720">MSVQKNVLDYLLKNSDSPISGQALASLFNVSRNAIWKAIEQLRQQGYQIESKRNQGYQLKAVSDELDTQQISLTLSDVWSDLYIEVHKEVSSTNDLAKQFSIDFPGKSGLFISEKQTQGRGRRGRAFHSELSNGLYFSLALKPNVKEAKDVPRYTIAAATALVQSIEEATGLSAQIKWVNDVFYKQRKIAGILSEAISDLELGGFSAVIIGIGINLSGDFTAASSEVQDVAGTLFENIIPDSFNRNTFLSNFLNHLGNYHLDLTAPTFIEIYRQHLMGLNKEVSYSINNEQHSGIIEGIDQDGHLLVRQSNGSIEILLGQEVHFSSKQFAK</sequence>
<dbReference type="SUPFAM" id="SSF55681">
    <property type="entry name" value="Class II aaRS and biotin synthetases"/>
    <property type="match status" value="1"/>
</dbReference>
<dbReference type="EMBL" id="WJQS01000005">
    <property type="protein sequence ID" value="MRI85694.1"/>
    <property type="molecule type" value="Genomic_DNA"/>
</dbReference>
<dbReference type="Pfam" id="PF02237">
    <property type="entry name" value="BPL_C"/>
    <property type="match status" value="1"/>
</dbReference>
<comment type="function">
    <text evidence="5">Acts both as a biotin--[acetyl-CoA-carboxylase] ligase and a repressor.</text>
</comment>
<keyword evidence="1 5" id="KW-0436">Ligase</keyword>
<dbReference type="Gene3D" id="2.30.30.100">
    <property type="match status" value="1"/>
</dbReference>
<dbReference type="GO" id="GO:0004077">
    <property type="term" value="F:biotin--[biotin carboxyl-carrier protein] ligase activity"/>
    <property type="evidence" value="ECO:0007669"/>
    <property type="project" value="UniProtKB-UniRule"/>
</dbReference>
<evidence type="ECO:0000256" key="1">
    <source>
        <dbReference type="ARBA" id="ARBA00022598"/>
    </source>
</evidence>
<dbReference type="InterPro" id="IPR030855">
    <property type="entry name" value="Bifunct_BirA"/>
</dbReference>
<dbReference type="PANTHER" id="PTHR12835">
    <property type="entry name" value="BIOTIN PROTEIN LIGASE"/>
    <property type="match status" value="1"/>
</dbReference>
<evidence type="ECO:0000256" key="5">
    <source>
        <dbReference type="HAMAP-Rule" id="MF_00978"/>
    </source>
</evidence>
<dbReference type="GO" id="GO:0005737">
    <property type="term" value="C:cytoplasm"/>
    <property type="evidence" value="ECO:0007669"/>
    <property type="project" value="TreeGrafter"/>
</dbReference>
<keyword evidence="2 5" id="KW-0547">Nucleotide-binding</keyword>
<dbReference type="NCBIfam" id="TIGR00121">
    <property type="entry name" value="birA_ligase"/>
    <property type="match status" value="1"/>
</dbReference>
<dbReference type="Gene3D" id="3.30.930.10">
    <property type="entry name" value="Bira Bifunctional Protein, Domain 2"/>
    <property type="match status" value="1"/>
</dbReference>
<reference evidence="9 10" key="1">
    <citation type="submission" date="2019-11" db="EMBL/GenBank/DDBJ databases">
        <title>Characterisation of Fundicoccus ignavus gen. nov. sp. nov., a novel genus of the family Aerococcaceae isolated from bulk tank milk.</title>
        <authorList>
            <person name="Siebert A."/>
            <person name="Huptas C."/>
            <person name="Wenning M."/>
            <person name="Scherer S."/>
            <person name="Doll E.V."/>
        </authorList>
    </citation>
    <scope>NUCLEOTIDE SEQUENCE [LARGE SCALE GENOMIC DNA]</scope>
    <source>
        <strain evidence="7 10">DSM 109653</strain>
        <strain evidence="8 9">WS4759</strain>
    </source>
</reference>
<dbReference type="GO" id="GO:0016740">
    <property type="term" value="F:transferase activity"/>
    <property type="evidence" value="ECO:0007669"/>
    <property type="project" value="UniProtKB-ARBA"/>
</dbReference>
<dbReference type="InterPro" id="IPR036390">
    <property type="entry name" value="WH_DNA-bd_sf"/>
</dbReference>
<evidence type="ECO:0000313" key="10">
    <source>
        <dbReference type="Proteomes" id="UP000469870"/>
    </source>
</evidence>
<evidence type="ECO:0000256" key="3">
    <source>
        <dbReference type="ARBA" id="ARBA00022840"/>
    </source>
</evidence>
<keyword evidence="9" id="KW-1185">Reference proteome</keyword>
<dbReference type="InterPro" id="IPR013196">
    <property type="entry name" value="HTH_11"/>
</dbReference>
<dbReference type="Proteomes" id="UP000430975">
    <property type="component" value="Unassembled WGS sequence"/>
</dbReference>
<protein>
    <recommendedName>
        <fullName evidence="5">Bifunctional ligase/repressor BirA</fullName>
    </recommendedName>
    <alternativeName>
        <fullName evidence="5">Biotin--[acetyl-CoA-carboxylase] ligase</fullName>
        <ecNumber evidence="5">6.3.4.15</ecNumber>
    </alternativeName>
    <alternativeName>
        <fullName evidence="5">Biotin--protein ligase</fullName>
    </alternativeName>
    <alternativeName>
        <fullName evidence="5">Biotin-[acetyl-CoA carboxylase] synthetase</fullName>
    </alternativeName>
</protein>
<evidence type="ECO:0000256" key="4">
    <source>
        <dbReference type="ARBA" id="ARBA00023267"/>
    </source>
</evidence>